<dbReference type="Proteomes" id="UP000556084">
    <property type="component" value="Unassembled WGS sequence"/>
</dbReference>
<name>A0A7W7LN70_9ACTN</name>
<protein>
    <submittedName>
        <fullName evidence="1">Uncharacterized protein</fullName>
    </submittedName>
</protein>
<evidence type="ECO:0000313" key="2">
    <source>
        <dbReference type="Proteomes" id="UP000556084"/>
    </source>
</evidence>
<dbReference type="AlphaFoldDB" id="A0A7W7LN70"/>
<reference evidence="1 2" key="1">
    <citation type="submission" date="2020-08" db="EMBL/GenBank/DDBJ databases">
        <title>Genomic Encyclopedia of Type Strains, Phase III (KMG-III): the genomes of soil and plant-associated and newly described type strains.</title>
        <authorList>
            <person name="Whitman W."/>
        </authorList>
    </citation>
    <scope>NUCLEOTIDE SEQUENCE [LARGE SCALE GENOMIC DNA]</scope>
    <source>
        <strain evidence="1 2">CECT 3266</strain>
    </source>
</reference>
<keyword evidence="2" id="KW-1185">Reference proteome</keyword>
<gene>
    <name evidence="1" type="ORF">FHS39_002364</name>
</gene>
<evidence type="ECO:0000313" key="1">
    <source>
        <dbReference type="EMBL" id="MBB4893333.1"/>
    </source>
</evidence>
<organism evidence="1 2">
    <name type="scientific">Streptomyces olivoverticillatus</name>
    <dbReference type="NCBI Taxonomy" id="66427"/>
    <lineage>
        <taxon>Bacteria</taxon>
        <taxon>Bacillati</taxon>
        <taxon>Actinomycetota</taxon>
        <taxon>Actinomycetes</taxon>
        <taxon>Kitasatosporales</taxon>
        <taxon>Streptomycetaceae</taxon>
        <taxon>Streptomyces</taxon>
    </lineage>
</organism>
<dbReference type="EMBL" id="JACHJH010000003">
    <property type="protein sequence ID" value="MBB4893333.1"/>
    <property type="molecule type" value="Genomic_DNA"/>
</dbReference>
<sequence length="46" mass="5147">MRPYPAAARAASASRILVRARLSRAQTAWSTDDLVQHIGGRLRKDR</sequence>
<comment type="caution">
    <text evidence="1">The sequence shown here is derived from an EMBL/GenBank/DDBJ whole genome shotgun (WGS) entry which is preliminary data.</text>
</comment>
<dbReference type="RefSeq" id="WP_221462682.1">
    <property type="nucleotide sequence ID" value="NZ_JACHJH010000003.1"/>
</dbReference>
<accession>A0A7W7LN70</accession>
<proteinExistence type="predicted"/>